<dbReference type="OrthoDB" id="1428473at2"/>
<dbReference type="EMBL" id="CP028136">
    <property type="protein sequence ID" value="AVR46345.1"/>
    <property type="molecule type" value="Genomic_DNA"/>
</dbReference>
<dbReference type="Proteomes" id="UP000241507">
    <property type="component" value="Chromosome"/>
</dbReference>
<organism evidence="1 2">
    <name type="scientific">Christiangramia fulva</name>
    <dbReference type="NCBI Taxonomy" id="2126553"/>
    <lineage>
        <taxon>Bacteria</taxon>
        <taxon>Pseudomonadati</taxon>
        <taxon>Bacteroidota</taxon>
        <taxon>Flavobacteriia</taxon>
        <taxon>Flavobacteriales</taxon>
        <taxon>Flavobacteriaceae</taxon>
        <taxon>Christiangramia</taxon>
    </lineage>
</organism>
<dbReference type="AlphaFoldDB" id="A0A2R3Z7X1"/>
<gene>
    <name evidence="1" type="ORF">C7S20_14320</name>
</gene>
<keyword evidence="2" id="KW-1185">Reference proteome</keyword>
<sequence length="166" mass="18914">MKKVIISLFLIGAISLGHSQIKKEIELEPVDLTVKIIHPEYLKEVQKSLAPQEAINLQKAIAAFDVKKMPDFDQKLSFYEVIFKSTKGSVNTFYDGEGKILYALGKFKSVPLPKEIIRKVISENDGWRIIDNKYLTSYEGPTQKASNLYRIYMSNGSERKKLKVSL</sequence>
<dbReference type="KEGG" id="grs:C7S20_14320"/>
<proteinExistence type="predicted"/>
<protein>
    <recommendedName>
        <fullName evidence="3">Nicotinate-nucleotide adenylyltransferase</fullName>
    </recommendedName>
</protein>
<accession>A0A2R3Z7X1</accession>
<reference evidence="2" key="1">
    <citation type="submission" date="2018-03" db="EMBL/GenBank/DDBJ databases">
        <title>Gramella fulva sp. nov., isolated from a dry surface of tidal flat.</title>
        <authorList>
            <person name="Hwang S.H."/>
            <person name="Hwang W.M."/>
            <person name="Kang K."/>
            <person name="Ahn T.-Y."/>
        </authorList>
    </citation>
    <scope>NUCLEOTIDE SEQUENCE [LARGE SCALE GENOMIC DNA]</scope>
    <source>
        <strain evidence="2">SH35</strain>
    </source>
</reference>
<evidence type="ECO:0000313" key="2">
    <source>
        <dbReference type="Proteomes" id="UP000241507"/>
    </source>
</evidence>
<evidence type="ECO:0008006" key="3">
    <source>
        <dbReference type="Google" id="ProtNLM"/>
    </source>
</evidence>
<name>A0A2R3Z7X1_9FLAO</name>
<evidence type="ECO:0000313" key="1">
    <source>
        <dbReference type="EMBL" id="AVR46345.1"/>
    </source>
</evidence>
<dbReference type="RefSeq" id="WP_107013119.1">
    <property type="nucleotide sequence ID" value="NZ_CP028136.1"/>
</dbReference>